<protein>
    <recommendedName>
        <fullName evidence="2">TIR domain-containing protein</fullName>
    </recommendedName>
</protein>
<dbReference type="Proteomes" id="UP000552757">
    <property type="component" value="Unassembled WGS sequence"/>
</dbReference>
<dbReference type="RefSeq" id="WP_183956334.1">
    <property type="nucleotide sequence ID" value="NZ_JACIEB010000008.1"/>
</dbReference>
<evidence type="ECO:0000313" key="3">
    <source>
        <dbReference type="EMBL" id="MBB3983398.1"/>
    </source>
</evidence>
<feature type="transmembrane region" description="Helical" evidence="1">
    <location>
        <begin position="233"/>
        <end position="258"/>
    </location>
</feature>
<accession>A0A7W6DNZ4</accession>
<dbReference type="InterPro" id="IPR000157">
    <property type="entry name" value="TIR_dom"/>
</dbReference>
<dbReference type="EMBL" id="JACIEB010000008">
    <property type="protein sequence ID" value="MBB3983398.1"/>
    <property type="molecule type" value="Genomic_DNA"/>
</dbReference>
<organism evidence="3 4">
    <name type="scientific">Sphingobium fontiphilum</name>
    <dbReference type="NCBI Taxonomy" id="944425"/>
    <lineage>
        <taxon>Bacteria</taxon>
        <taxon>Pseudomonadati</taxon>
        <taxon>Pseudomonadota</taxon>
        <taxon>Alphaproteobacteria</taxon>
        <taxon>Sphingomonadales</taxon>
        <taxon>Sphingomonadaceae</taxon>
        <taxon>Sphingobium</taxon>
    </lineage>
</organism>
<evidence type="ECO:0000256" key="1">
    <source>
        <dbReference type="SAM" id="Phobius"/>
    </source>
</evidence>
<keyword evidence="1" id="KW-1133">Transmembrane helix</keyword>
<name>A0A7W6DNZ4_9SPHN</name>
<evidence type="ECO:0000259" key="2">
    <source>
        <dbReference type="Pfam" id="PF13676"/>
    </source>
</evidence>
<comment type="caution">
    <text evidence="3">The sequence shown here is derived from an EMBL/GenBank/DDBJ whole genome shotgun (WGS) entry which is preliminary data.</text>
</comment>
<dbReference type="Pfam" id="PF13676">
    <property type="entry name" value="TIR_2"/>
    <property type="match status" value="1"/>
</dbReference>
<dbReference type="InterPro" id="IPR035897">
    <property type="entry name" value="Toll_tir_struct_dom_sf"/>
</dbReference>
<proteinExistence type="predicted"/>
<dbReference type="Gene3D" id="3.40.50.10140">
    <property type="entry name" value="Toll/interleukin-1 receptor homology (TIR) domain"/>
    <property type="match status" value="1"/>
</dbReference>
<keyword evidence="1" id="KW-0472">Membrane</keyword>
<gene>
    <name evidence="3" type="ORF">GGR44_003086</name>
</gene>
<sequence length="315" mass="33709">MSNPLGKIFKSPLDTAAAVGKPVLAGSAELAGYAHKQLSDLIAGGGNGRYAAFISYSHADMKVARWLHRAIENYRVPRALAGTMGDRGPIPARLRPIFRDEDELAGAAELGPKLQGALARSDALIVICSPAAARSVWVDKEIRSFRQCNPAAPIFALIAAGAPGDPDAECFPPALLFAVDAAGELDRSQPLEPLAPDLQKNERHIAKLKLIAGLLGAPYAALYRRDQRRTRRIAAALSAAALLLILVLSSLSIAAFTYARMAVQQRNEANAARKLAEQNADKAERRAWLAQVAAQEVRRMAVEGNNCPPPADTKE</sequence>
<keyword evidence="1" id="KW-0812">Transmembrane</keyword>
<reference evidence="3 4" key="1">
    <citation type="submission" date="2020-08" db="EMBL/GenBank/DDBJ databases">
        <title>Genomic Encyclopedia of Type Strains, Phase IV (KMG-IV): sequencing the most valuable type-strain genomes for metagenomic binning, comparative biology and taxonomic classification.</title>
        <authorList>
            <person name="Goeker M."/>
        </authorList>
    </citation>
    <scope>NUCLEOTIDE SEQUENCE [LARGE SCALE GENOMIC DNA]</scope>
    <source>
        <strain evidence="3 4">DSM 29348</strain>
    </source>
</reference>
<feature type="domain" description="TIR" evidence="2">
    <location>
        <begin position="53"/>
        <end position="157"/>
    </location>
</feature>
<keyword evidence="4" id="KW-1185">Reference proteome</keyword>
<dbReference type="SUPFAM" id="SSF52200">
    <property type="entry name" value="Toll/Interleukin receptor TIR domain"/>
    <property type="match status" value="1"/>
</dbReference>
<dbReference type="AlphaFoldDB" id="A0A7W6DNZ4"/>
<evidence type="ECO:0000313" key="4">
    <source>
        <dbReference type="Proteomes" id="UP000552757"/>
    </source>
</evidence>
<dbReference type="GO" id="GO:0007165">
    <property type="term" value="P:signal transduction"/>
    <property type="evidence" value="ECO:0007669"/>
    <property type="project" value="InterPro"/>
</dbReference>